<feature type="compositionally biased region" description="Polar residues" evidence="9">
    <location>
        <begin position="514"/>
        <end position="524"/>
    </location>
</feature>
<dbReference type="GO" id="GO:0005886">
    <property type="term" value="C:plasma membrane"/>
    <property type="evidence" value="ECO:0007669"/>
    <property type="project" value="UniProtKB-SubCell"/>
</dbReference>
<evidence type="ECO:0000256" key="10">
    <source>
        <dbReference type="SAM" id="Phobius"/>
    </source>
</evidence>
<dbReference type="PANTHER" id="PTHR32219:SF3">
    <property type="entry name" value="CALPONIN-LIKE DOMAIN PROTEIN"/>
    <property type="match status" value="1"/>
</dbReference>
<dbReference type="AlphaFoldDB" id="A0ABD1XVL0"/>
<evidence type="ECO:0008006" key="13">
    <source>
        <dbReference type="Google" id="ProtNLM"/>
    </source>
</evidence>
<dbReference type="Proteomes" id="UP001605036">
    <property type="component" value="Unassembled WGS sequence"/>
</dbReference>
<evidence type="ECO:0000313" key="11">
    <source>
        <dbReference type="EMBL" id="KAL2612997.1"/>
    </source>
</evidence>
<sequence>MGPVMPPEVESGTHVHKNGNPAKSGFNGHVGDLPSVVANGKINGQEASGKLNGTLDTENLPHQEGKVEEMLASSNAREEIEQMSRDQEDEATAGSVPNEDVEAVNGVSNGVTPSSVPDPNSAWTAAEANSSWEVAGDGSVLGPGPAKEKAPEQKVSGTPELHSFWMVKIPRPVDNKGKAEIRMAELRLKEMTEKRDFIYAAMQMKKASRAEALDKLRAAREKAKACGDAAWSKSLQIKPLIEADQRFKKAGLIARDRSRDLPASEQELDQKIGYIEYRIQHESIPLKEEKMLLREIKNLNASREEVCANAALQAEVAESRGERDEIQGRLKPMKAEYDTLKNQRAAAFERVKAAELEFKKVDEELAEIQAQYGAAKRAGQEAFDERSRVVRQENARNDEFYQNRRDFQNVRQLAFKKDKKAVEELCSAQMERILDMWNNNDEFRANYIKSNERSTLKRLSTFDGRSLGPDEEPPLIPGDQETTAEARADAGSSPPNNSRKGEGQSKSHTKSPESKTSASVPTPDSNKKEADEGIASDSVSSGNLLPKKDTPAAAPASDASKAQKVEANLAAEAELKEKRRQQEMAKAKEAEERKKKMAERAQSKALIRAQKDAEKKEKEKEKRAKKKAATTAAAHSSLQRVSSSEETAEVQEVETNPEVSVKETHTESRPSSKQRKRAVAAQQKAVKTMKPPTVPSSLTKKDVAVYQQTWFLILLGVVLSFALLASMARYVL</sequence>
<comment type="caution">
    <text evidence="11">The sequence shown here is derived from an EMBL/GenBank/DDBJ whole genome shotgun (WGS) entry which is preliminary data.</text>
</comment>
<keyword evidence="12" id="KW-1185">Reference proteome</keyword>
<comment type="similarity">
    <text evidence="7">Belongs to the plant Proton pump-interactor protein family.</text>
</comment>
<keyword evidence="2" id="KW-1003">Cell membrane</keyword>
<keyword evidence="4 10" id="KW-1133">Transmembrane helix</keyword>
<evidence type="ECO:0000256" key="4">
    <source>
        <dbReference type="ARBA" id="ARBA00022989"/>
    </source>
</evidence>
<evidence type="ECO:0000313" key="12">
    <source>
        <dbReference type="Proteomes" id="UP001605036"/>
    </source>
</evidence>
<keyword evidence="5 8" id="KW-0175">Coiled coil</keyword>
<feature type="transmembrane region" description="Helical" evidence="10">
    <location>
        <begin position="710"/>
        <end position="731"/>
    </location>
</feature>
<evidence type="ECO:0000256" key="8">
    <source>
        <dbReference type="SAM" id="Coils"/>
    </source>
</evidence>
<reference evidence="11 12" key="1">
    <citation type="submission" date="2024-09" db="EMBL/GenBank/DDBJ databases">
        <title>Chromosome-scale assembly of Riccia fluitans.</title>
        <authorList>
            <person name="Paukszto L."/>
            <person name="Sawicki J."/>
            <person name="Karawczyk K."/>
            <person name="Piernik-Szablinska J."/>
            <person name="Szczecinska M."/>
            <person name="Mazdziarz M."/>
        </authorList>
    </citation>
    <scope>NUCLEOTIDE SEQUENCE [LARGE SCALE GENOMIC DNA]</scope>
    <source>
        <strain evidence="11">Rf_01</strain>
        <tissue evidence="11">Aerial parts of the thallus</tissue>
    </source>
</reference>
<feature type="compositionally biased region" description="Basic and acidic residues" evidence="9">
    <location>
        <begin position="577"/>
        <end position="602"/>
    </location>
</feature>
<feature type="compositionally biased region" description="Basic and acidic residues" evidence="9">
    <location>
        <begin position="609"/>
        <end position="622"/>
    </location>
</feature>
<feature type="compositionally biased region" description="Low complexity" evidence="9">
    <location>
        <begin position="551"/>
        <end position="565"/>
    </location>
</feature>
<feature type="region of interest" description="Disordered" evidence="9">
    <location>
        <begin position="137"/>
        <end position="157"/>
    </location>
</feature>
<comment type="subcellular location">
    <subcellularLocation>
        <location evidence="1">Cell membrane</location>
        <topology evidence="1">Single-pass membrane protein</topology>
    </subcellularLocation>
</comment>
<feature type="compositionally biased region" description="Basic and acidic residues" evidence="9">
    <location>
        <begin position="76"/>
        <end position="86"/>
    </location>
</feature>
<feature type="compositionally biased region" description="Basic and acidic residues" evidence="9">
    <location>
        <begin position="59"/>
        <end position="69"/>
    </location>
</feature>
<evidence type="ECO:0000256" key="5">
    <source>
        <dbReference type="ARBA" id="ARBA00023054"/>
    </source>
</evidence>
<feature type="region of interest" description="Disordered" evidence="9">
    <location>
        <begin position="1"/>
        <end position="122"/>
    </location>
</feature>
<gene>
    <name evidence="11" type="ORF">R1flu_024689</name>
</gene>
<evidence type="ECO:0000256" key="9">
    <source>
        <dbReference type="SAM" id="MobiDB-lite"/>
    </source>
</evidence>
<protein>
    <recommendedName>
        <fullName evidence="13">Proton pump-interactor 1</fullName>
    </recommendedName>
</protein>
<proteinExistence type="inferred from homology"/>
<feature type="region of interest" description="Disordered" evidence="9">
    <location>
        <begin position="577"/>
        <end position="694"/>
    </location>
</feature>
<dbReference type="PANTHER" id="PTHR32219">
    <property type="entry name" value="RNA-BINDING PROTEIN YLMH-RELATED"/>
    <property type="match status" value="1"/>
</dbReference>
<keyword evidence="6 10" id="KW-0472">Membrane</keyword>
<feature type="compositionally biased region" description="Basic and acidic residues" evidence="9">
    <location>
        <begin position="499"/>
        <end position="513"/>
    </location>
</feature>
<feature type="compositionally biased region" description="Basic and acidic residues" evidence="9">
    <location>
        <begin position="660"/>
        <end position="670"/>
    </location>
</feature>
<evidence type="ECO:0000256" key="7">
    <source>
        <dbReference type="ARBA" id="ARBA00038080"/>
    </source>
</evidence>
<dbReference type="EMBL" id="JBHFFA010000007">
    <property type="protein sequence ID" value="KAL2612997.1"/>
    <property type="molecule type" value="Genomic_DNA"/>
</dbReference>
<dbReference type="InterPro" id="IPR055282">
    <property type="entry name" value="PPI1-4"/>
</dbReference>
<organism evidence="11 12">
    <name type="scientific">Riccia fluitans</name>
    <dbReference type="NCBI Taxonomy" id="41844"/>
    <lineage>
        <taxon>Eukaryota</taxon>
        <taxon>Viridiplantae</taxon>
        <taxon>Streptophyta</taxon>
        <taxon>Embryophyta</taxon>
        <taxon>Marchantiophyta</taxon>
        <taxon>Marchantiopsida</taxon>
        <taxon>Marchantiidae</taxon>
        <taxon>Marchantiales</taxon>
        <taxon>Ricciaceae</taxon>
        <taxon>Riccia</taxon>
    </lineage>
</organism>
<evidence type="ECO:0000256" key="1">
    <source>
        <dbReference type="ARBA" id="ARBA00004162"/>
    </source>
</evidence>
<evidence type="ECO:0000256" key="2">
    <source>
        <dbReference type="ARBA" id="ARBA00022475"/>
    </source>
</evidence>
<evidence type="ECO:0000256" key="6">
    <source>
        <dbReference type="ARBA" id="ARBA00023136"/>
    </source>
</evidence>
<feature type="coiled-coil region" evidence="8">
    <location>
        <begin position="309"/>
        <end position="378"/>
    </location>
</feature>
<accession>A0ABD1XVL0</accession>
<keyword evidence="3 10" id="KW-0812">Transmembrane</keyword>
<feature type="compositionally biased region" description="Polar residues" evidence="9">
    <location>
        <begin position="636"/>
        <end position="645"/>
    </location>
</feature>
<evidence type="ECO:0000256" key="3">
    <source>
        <dbReference type="ARBA" id="ARBA00022692"/>
    </source>
</evidence>
<name>A0ABD1XVL0_9MARC</name>
<feature type="compositionally biased region" description="Polar residues" evidence="9">
    <location>
        <begin position="106"/>
        <end position="122"/>
    </location>
</feature>
<feature type="region of interest" description="Disordered" evidence="9">
    <location>
        <begin position="459"/>
        <end position="565"/>
    </location>
</feature>